<organism evidence="1 2">
    <name type="scientific">Planococcus antarcticus DSM 14505</name>
    <dbReference type="NCBI Taxonomy" id="1185653"/>
    <lineage>
        <taxon>Bacteria</taxon>
        <taxon>Bacillati</taxon>
        <taxon>Bacillota</taxon>
        <taxon>Bacilli</taxon>
        <taxon>Bacillales</taxon>
        <taxon>Caryophanaceae</taxon>
        <taxon>Planococcus</taxon>
    </lineage>
</organism>
<evidence type="ECO:0000313" key="2">
    <source>
        <dbReference type="Proteomes" id="UP000004725"/>
    </source>
</evidence>
<dbReference type="RefSeq" id="WP_006828966.1">
    <property type="nucleotide sequence ID" value="NZ_AJYB01000014.1"/>
</dbReference>
<sequence>MKKIIGLLVLMVILSGCGNDSNRYNFAASGENWDAFYVVNVSNGDREEKSGTVKFTGEGEAPEIINYKIETNSGGTEATGVTVNNGVVDIGKGFCDGCAVIQGDEEIEVEITWDGQTEKLLLKNDK</sequence>
<proteinExistence type="predicted"/>
<gene>
    <name evidence="1" type="ORF">A1A1_04782</name>
</gene>
<dbReference type="Proteomes" id="UP000004725">
    <property type="component" value="Unassembled WGS sequence"/>
</dbReference>
<dbReference type="EMBL" id="AJYB01000014">
    <property type="protein sequence ID" value="EIM07498.1"/>
    <property type="molecule type" value="Genomic_DNA"/>
</dbReference>
<accession>A0AA87LS10</accession>
<protein>
    <recommendedName>
        <fullName evidence="3">Lipoprotein</fullName>
    </recommendedName>
</protein>
<dbReference type="AlphaFoldDB" id="A0AA87LS10"/>
<reference evidence="1 2" key="1">
    <citation type="journal article" date="2012" name="J. Bacteriol.">
        <title>Genome Sequence of the Antarctic Psychrophile Bacterium Planococcus antarcticus DSM 14505.</title>
        <authorList>
            <person name="Margolles A."/>
            <person name="Gueimonde M."/>
            <person name="Sanchez B."/>
        </authorList>
    </citation>
    <scope>NUCLEOTIDE SEQUENCE [LARGE SCALE GENOMIC DNA]</scope>
    <source>
        <strain evidence="1 2">DSM 14505</strain>
    </source>
</reference>
<dbReference type="PROSITE" id="PS51257">
    <property type="entry name" value="PROKAR_LIPOPROTEIN"/>
    <property type="match status" value="1"/>
</dbReference>
<evidence type="ECO:0008006" key="3">
    <source>
        <dbReference type="Google" id="ProtNLM"/>
    </source>
</evidence>
<name>A0AA87LS10_9BACL</name>
<evidence type="ECO:0000313" key="1">
    <source>
        <dbReference type="EMBL" id="EIM07498.1"/>
    </source>
</evidence>
<comment type="caution">
    <text evidence="1">The sequence shown here is derived from an EMBL/GenBank/DDBJ whole genome shotgun (WGS) entry which is preliminary data.</text>
</comment>